<gene>
    <name evidence="1" type="ORF">DSO57_1018089</name>
</gene>
<dbReference type="EMBL" id="QTSX02006467">
    <property type="protein sequence ID" value="KAJ9054112.1"/>
    <property type="molecule type" value="Genomic_DNA"/>
</dbReference>
<keyword evidence="2" id="KW-1185">Reference proteome</keyword>
<dbReference type="Proteomes" id="UP001165960">
    <property type="component" value="Unassembled WGS sequence"/>
</dbReference>
<name>A0ACC2RVI0_9FUNG</name>
<accession>A0ACC2RVI0</accession>
<reference evidence="1" key="1">
    <citation type="submission" date="2022-04" db="EMBL/GenBank/DDBJ databases">
        <title>Genome of the entomopathogenic fungus Entomophthora muscae.</title>
        <authorList>
            <person name="Elya C."/>
            <person name="Lovett B.R."/>
            <person name="Lee E."/>
            <person name="Macias A.M."/>
            <person name="Hajek A.E."/>
            <person name="De Bivort B.L."/>
            <person name="Kasson M.T."/>
            <person name="De Fine Licht H.H."/>
            <person name="Stajich J.E."/>
        </authorList>
    </citation>
    <scope>NUCLEOTIDE SEQUENCE</scope>
    <source>
        <strain evidence="1">Berkeley</strain>
    </source>
</reference>
<evidence type="ECO:0000313" key="1">
    <source>
        <dbReference type="EMBL" id="KAJ9054112.1"/>
    </source>
</evidence>
<comment type="caution">
    <text evidence="1">The sequence shown here is derived from an EMBL/GenBank/DDBJ whole genome shotgun (WGS) entry which is preliminary data.</text>
</comment>
<proteinExistence type="predicted"/>
<sequence>MDVLKRVAALVVATLGMGANLLLMVGLFRTRTGWNRLNLQMVGPIAGLDFIATLLVVLKNLVSLVIGNSELLLSNWFCSYIGTPLLLLPSFSMVLIAVMTIDRYCLVVHGHGIKCIYGWIVCFVIGFTLAGLLITNTVIHGIEADLSLTYCRPSGSSTLSFVAHRLATLIILLGFVVVNFCYIAIYLHCRRNLTLARLMPRRYMLILVAYQICWLPKFITSLWGLIAKQSTIPKFLGVIGPLGFILLLFVNPCLVIGFQASLRKEVFSLLSRKKDNCSEIQLAPDTRSRYSTLP</sequence>
<organism evidence="1 2">
    <name type="scientific">Entomophthora muscae</name>
    <dbReference type="NCBI Taxonomy" id="34485"/>
    <lineage>
        <taxon>Eukaryota</taxon>
        <taxon>Fungi</taxon>
        <taxon>Fungi incertae sedis</taxon>
        <taxon>Zoopagomycota</taxon>
        <taxon>Entomophthoromycotina</taxon>
        <taxon>Entomophthoromycetes</taxon>
        <taxon>Entomophthorales</taxon>
        <taxon>Entomophthoraceae</taxon>
        <taxon>Entomophthora</taxon>
    </lineage>
</organism>
<evidence type="ECO:0000313" key="2">
    <source>
        <dbReference type="Proteomes" id="UP001165960"/>
    </source>
</evidence>
<protein>
    <submittedName>
        <fullName evidence="1">Uncharacterized protein</fullName>
    </submittedName>
</protein>